<dbReference type="Proteomes" id="UP000825729">
    <property type="component" value="Unassembled WGS sequence"/>
</dbReference>
<dbReference type="AlphaFoldDB" id="A0AAV7DSL1"/>
<organism evidence="1 2">
    <name type="scientific">Aristolochia fimbriata</name>
    <name type="common">White veined hardy Dutchman's pipe vine</name>
    <dbReference type="NCBI Taxonomy" id="158543"/>
    <lineage>
        <taxon>Eukaryota</taxon>
        <taxon>Viridiplantae</taxon>
        <taxon>Streptophyta</taxon>
        <taxon>Embryophyta</taxon>
        <taxon>Tracheophyta</taxon>
        <taxon>Spermatophyta</taxon>
        <taxon>Magnoliopsida</taxon>
        <taxon>Magnoliidae</taxon>
        <taxon>Piperales</taxon>
        <taxon>Aristolochiaceae</taxon>
        <taxon>Aristolochia</taxon>
    </lineage>
</organism>
<gene>
    <name evidence="1" type="ORF">H6P81_019439</name>
</gene>
<evidence type="ECO:0000313" key="2">
    <source>
        <dbReference type="Proteomes" id="UP000825729"/>
    </source>
</evidence>
<evidence type="ECO:0000313" key="1">
    <source>
        <dbReference type="EMBL" id="KAG9439274.1"/>
    </source>
</evidence>
<protein>
    <submittedName>
        <fullName evidence="1">Uncharacterized protein</fullName>
    </submittedName>
</protein>
<accession>A0AAV7DSL1</accession>
<name>A0AAV7DSL1_ARIFI</name>
<dbReference type="EMBL" id="JAINDJ010000008">
    <property type="protein sequence ID" value="KAG9439274.1"/>
    <property type="molecule type" value="Genomic_DNA"/>
</dbReference>
<keyword evidence="2" id="KW-1185">Reference proteome</keyword>
<reference evidence="1 2" key="1">
    <citation type="submission" date="2021-07" db="EMBL/GenBank/DDBJ databases">
        <title>The Aristolochia fimbriata genome: insights into angiosperm evolution, floral development and chemical biosynthesis.</title>
        <authorList>
            <person name="Jiao Y."/>
        </authorList>
    </citation>
    <scope>NUCLEOTIDE SEQUENCE [LARGE SCALE GENOMIC DNA]</scope>
    <source>
        <strain evidence="1">IBCAS-2021</strain>
        <tissue evidence="1">Leaf</tissue>
    </source>
</reference>
<comment type="caution">
    <text evidence="1">The sequence shown here is derived from an EMBL/GenBank/DDBJ whole genome shotgun (WGS) entry which is preliminary data.</text>
</comment>
<sequence>MACKELPQDGSLVCCSLGGPLGVAVATFAEFNFNPLSGSGDPSSANTFDRMQSSYRPLFRVRTQSIRVSVQQPELLVTRYGDTATTLFELNNDASKKTRLNIPDCCGVELASTFLCCCSLKECRESEDEAKVATDLSMVKALSRRLPNEMITN</sequence>
<proteinExistence type="predicted"/>